<name>A0A9P0HG65_NEZVI</name>
<evidence type="ECO:0000256" key="3">
    <source>
        <dbReference type="ARBA" id="ARBA00023273"/>
    </source>
</evidence>
<feature type="coiled-coil region" evidence="4">
    <location>
        <begin position="234"/>
        <end position="296"/>
    </location>
</feature>
<protein>
    <recommendedName>
        <fullName evidence="9">LisH domain-containing protein</fullName>
    </recommendedName>
</protein>
<evidence type="ECO:0000259" key="5">
    <source>
        <dbReference type="Pfam" id="PF21050"/>
    </source>
</evidence>
<keyword evidence="4" id="KW-0175">Coiled coil</keyword>
<keyword evidence="3" id="KW-0966">Cell projection</keyword>
<feature type="domain" description="ARMC9 CTLH-like" evidence="6">
    <location>
        <begin position="305"/>
        <end position="380"/>
    </location>
</feature>
<keyword evidence="8" id="KW-1185">Reference proteome</keyword>
<dbReference type="EMBL" id="OV725081">
    <property type="protein sequence ID" value="CAH1401474.1"/>
    <property type="molecule type" value="Genomic_DNA"/>
</dbReference>
<dbReference type="InterPro" id="IPR011989">
    <property type="entry name" value="ARM-like"/>
</dbReference>
<dbReference type="SUPFAM" id="SSF48371">
    <property type="entry name" value="ARM repeat"/>
    <property type="match status" value="1"/>
</dbReference>
<dbReference type="PANTHER" id="PTHR14881">
    <property type="entry name" value="LISH DOMAIN-CONTAINING PROTEIN ARMC9"/>
    <property type="match status" value="1"/>
</dbReference>
<keyword evidence="2" id="KW-0970">Cilium biogenesis/degradation</keyword>
<evidence type="ECO:0000256" key="1">
    <source>
        <dbReference type="ARBA" id="ARBA00004120"/>
    </source>
</evidence>
<dbReference type="InterPro" id="IPR048959">
    <property type="entry name" value="ARMC9_ARM_dom"/>
</dbReference>
<dbReference type="GO" id="GO:0005814">
    <property type="term" value="C:centriole"/>
    <property type="evidence" value="ECO:0007669"/>
    <property type="project" value="TreeGrafter"/>
</dbReference>
<dbReference type="InterPro" id="IPR040369">
    <property type="entry name" value="ARMC9"/>
</dbReference>
<feature type="domain" description="LisH" evidence="5">
    <location>
        <begin position="633"/>
        <end position="728"/>
    </location>
</feature>
<evidence type="ECO:0000313" key="7">
    <source>
        <dbReference type="EMBL" id="CAH1401474.1"/>
    </source>
</evidence>
<evidence type="ECO:0000256" key="4">
    <source>
        <dbReference type="SAM" id="Coils"/>
    </source>
</evidence>
<evidence type="ECO:0000256" key="2">
    <source>
        <dbReference type="ARBA" id="ARBA00022794"/>
    </source>
</evidence>
<sequence length="825" mass="94963">MSEPIVIDEFNECAETESFCVQLVYEFLVCYNFSKTVNVFIEEIQSSSYSLPEKRPYRKDRIKRGDALEMISCVNTGNHLHFFKNWTDLIPRNIRDSREYENITVLLHAYFATLPMRENLTKKDHITVEPSKQKNIENVNFEVTYDSNNKTYPQSTKFKTAELIDDIKILEVDESEILTENNASDTENVNTEFKIEEGKKSLGEKDIVNMEEDVIKENEIENSKEGKFDNNPEKVNAEEEAVIKEKEFGNLEKEKIKIDNLIKNVDENDIIKEKEIENVEEEKLFNEKEIRSTEKEKIKPFDTINDDNEKEKKINNPTAMEMFKNYLLENKYRFSSETEYLPLFALPFIENPKEHLAYSEVFKEKWVRDLKSSLKSFLIKYSCGETVVPEIVNMCNEKRKTAASLKKYEANAEDSMKRYHETKSKLHKLKRDHKQLVGVATELATALENSVRGQAVDLNTTLLKCASIFPDVFPHTFTASNEGLKELSDKKTLQFSPLQLDIKKIKEDLSSSSMKTKLLLLQALRWYICSLASDDRPQVVYWLRSEDVLGLSGGLTYQWLQSPAHPLQQALARWLNLLCSLHSGRSYVESTATTLLPLVIRAVCRPEQDPVTRDMLLACLQKLSLRKELCETMVEEGLLEWLGQQLSSMTNDYSLQYCTSLFMNLSFVAPLSFWDTRPHLVLPGLISLLKSSNEQIQQFVCGSLYCLLRSDKLNIFARSINLSAELLALSLGPLKRQVEALMRLHQRVHGPSAAQITSQCTEREIDDPEEIEPEINSNDLVKGTPSGEELLFQKYSVVFTAPCIVDREQERQKVRSNSNLPAWAQ</sequence>
<dbReference type="GO" id="GO:0005813">
    <property type="term" value="C:centrosome"/>
    <property type="evidence" value="ECO:0007669"/>
    <property type="project" value="UniProtKB-SubCell"/>
</dbReference>
<evidence type="ECO:0000259" key="6">
    <source>
        <dbReference type="Pfam" id="PF23138"/>
    </source>
</evidence>
<proteinExistence type="predicted"/>
<reference evidence="7" key="1">
    <citation type="submission" date="2022-01" db="EMBL/GenBank/DDBJ databases">
        <authorList>
            <person name="King R."/>
        </authorList>
    </citation>
    <scope>NUCLEOTIDE SEQUENCE</scope>
</reference>
<dbReference type="OrthoDB" id="538223at2759"/>
<dbReference type="PANTHER" id="PTHR14881:SF4">
    <property type="entry name" value="LISH DOMAIN-CONTAINING PROTEIN ARMC9"/>
    <property type="match status" value="1"/>
</dbReference>
<dbReference type="Proteomes" id="UP001152798">
    <property type="component" value="Chromosome 5"/>
</dbReference>
<gene>
    <name evidence="7" type="ORF">NEZAVI_LOCUS10488</name>
</gene>
<evidence type="ECO:0008006" key="9">
    <source>
        <dbReference type="Google" id="ProtNLM"/>
    </source>
</evidence>
<accession>A0A9P0HG65</accession>
<dbReference type="GO" id="GO:0060271">
    <property type="term" value="P:cilium assembly"/>
    <property type="evidence" value="ECO:0007669"/>
    <property type="project" value="InterPro"/>
</dbReference>
<evidence type="ECO:0000313" key="8">
    <source>
        <dbReference type="Proteomes" id="UP001152798"/>
    </source>
</evidence>
<dbReference type="InterPro" id="IPR016024">
    <property type="entry name" value="ARM-type_fold"/>
</dbReference>
<dbReference type="Pfam" id="PF21050">
    <property type="entry name" value="ARMC9_ARM"/>
    <property type="match status" value="1"/>
</dbReference>
<dbReference type="GO" id="GO:0036064">
    <property type="term" value="C:ciliary basal body"/>
    <property type="evidence" value="ECO:0007669"/>
    <property type="project" value="InterPro"/>
</dbReference>
<comment type="subcellular location">
    <subcellularLocation>
        <location evidence="1">Cytoplasm</location>
        <location evidence="1">Cytoskeleton</location>
        <location evidence="1">Cilium basal body</location>
    </subcellularLocation>
</comment>
<dbReference type="AlphaFoldDB" id="A0A9P0HG65"/>
<organism evidence="7 8">
    <name type="scientific">Nezara viridula</name>
    <name type="common">Southern green stink bug</name>
    <name type="synonym">Cimex viridulus</name>
    <dbReference type="NCBI Taxonomy" id="85310"/>
    <lineage>
        <taxon>Eukaryota</taxon>
        <taxon>Metazoa</taxon>
        <taxon>Ecdysozoa</taxon>
        <taxon>Arthropoda</taxon>
        <taxon>Hexapoda</taxon>
        <taxon>Insecta</taxon>
        <taxon>Pterygota</taxon>
        <taxon>Neoptera</taxon>
        <taxon>Paraneoptera</taxon>
        <taxon>Hemiptera</taxon>
        <taxon>Heteroptera</taxon>
        <taxon>Panheteroptera</taxon>
        <taxon>Pentatomomorpha</taxon>
        <taxon>Pentatomoidea</taxon>
        <taxon>Pentatomidae</taxon>
        <taxon>Pentatominae</taxon>
        <taxon>Nezara</taxon>
    </lineage>
</organism>
<dbReference type="Gene3D" id="1.25.10.10">
    <property type="entry name" value="Leucine-rich Repeat Variant"/>
    <property type="match status" value="1"/>
</dbReference>
<dbReference type="InterPro" id="IPR056327">
    <property type="entry name" value="ARMC9_CTLH-like_dom"/>
</dbReference>
<dbReference type="Pfam" id="PF23138">
    <property type="entry name" value="CTLH_Armc9"/>
    <property type="match status" value="2"/>
</dbReference>
<dbReference type="GO" id="GO:0097542">
    <property type="term" value="C:ciliary tip"/>
    <property type="evidence" value="ECO:0007669"/>
    <property type="project" value="TreeGrafter"/>
</dbReference>
<feature type="domain" description="ARMC9 CTLH-like" evidence="6">
    <location>
        <begin position="69"/>
        <end position="127"/>
    </location>
</feature>